<dbReference type="AlphaFoldDB" id="A0A9Q3I211"/>
<organism evidence="2 3">
    <name type="scientific">Austropuccinia psidii MF-1</name>
    <dbReference type="NCBI Taxonomy" id="1389203"/>
    <lineage>
        <taxon>Eukaryota</taxon>
        <taxon>Fungi</taxon>
        <taxon>Dikarya</taxon>
        <taxon>Basidiomycota</taxon>
        <taxon>Pucciniomycotina</taxon>
        <taxon>Pucciniomycetes</taxon>
        <taxon>Pucciniales</taxon>
        <taxon>Sphaerophragmiaceae</taxon>
        <taxon>Austropuccinia</taxon>
    </lineage>
</organism>
<keyword evidence="3" id="KW-1185">Reference proteome</keyword>
<feature type="compositionally biased region" description="Basic and acidic residues" evidence="1">
    <location>
        <begin position="121"/>
        <end position="132"/>
    </location>
</feature>
<name>A0A9Q3I211_9BASI</name>
<feature type="compositionally biased region" description="Polar residues" evidence="1">
    <location>
        <begin position="91"/>
        <end position="120"/>
    </location>
</feature>
<evidence type="ECO:0000256" key="1">
    <source>
        <dbReference type="SAM" id="MobiDB-lite"/>
    </source>
</evidence>
<proteinExistence type="predicted"/>
<dbReference type="Proteomes" id="UP000765509">
    <property type="component" value="Unassembled WGS sequence"/>
</dbReference>
<comment type="caution">
    <text evidence="2">The sequence shown here is derived from an EMBL/GenBank/DDBJ whole genome shotgun (WGS) entry which is preliminary data.</text>
</comment>
<sequence length="132" mass="15020">MENGKQEVQPSFTLGRAWSRLPEDMSQRGTFKRPYGNHQRVELTHAVQNLGGKGSQDKGESSHYPSHRRTTEPDRASSDSFRHTRSKPTRLPSSFTPFKNQHISSQESPLFTISGSFQENTRIKGEKNNSFN</sequence>
<feature type="compositionally biased region" description="Polar residues" evidence="1">
    <location>
        <begin position="1"/>
        <end position="12"/>
    </location>
</feature>
<feature type="compositionally biased region" description="Basic and acidic residues" evidence="1">
    <location>
        <begin position="69"/>
        <end position="82"/>
    </location>
</feature>
<protein>
    <submittedName>
        <fullName evidence="2">Uncharacterized protein</fullName>
    </submittedName>
</protein>
<feature type="region of interest" description="Disordered" evidence="1">
    <location>
        <begin position="1"/>
        <end position="132"/>
    </location>
</feature>
<gene>
    <name evidence="2" type="ORF">O181_064843</name>
</gene>
<evidence type="ECO:0000313" key="2">
    <source>
        <dbReference type="EMBL" id="MBW0525128.1"/>
    </source>
</evidence>
<accession>A0A9Q3I211</accession>
<evidence type="ECO:0000313" key="3">
    <source>
        <dbReference type="Proteomes" id="UP000765509"/>
    </source>
</evidence>
<dbReference type="EMBL" id="AVOT02031571">
    <property type="protein sequence ID" value="MBW0525128.1"/>
    <property type="molecule type" value="Genomic_DNA"/>
</dbReference>
<reference evidence="2" key="1">
    <citation type="submission" date="2021-03" db="EMBL/GenBank/DDBJ databases">
        <title>Draft genome sequence of rust myrtle Austropuccinia psidii MF-1, a brazilian biotype.</title>
        <authorList>
            <person name="Quecine M.C."/>
            <person name="Pachon D.M.R."/>
            <person name="Bonatelli M.L."/>
            <person name="Correr F.H."/>
            <person name="Franceschini L.M."/>
            <person name="Leite T.F."/>
            <person name="Margarido G.R.A."/>
            <person name="Almeida C.A."/>
            <person name="Ferrarezi J.A."/>
            <person name="Labate C.A."/>
        </authorList>
    </citation>
    <scope>NUCLEOTIDE SEQUENCE</scope>
    <source>
        <strain evidence="2">MF-1</strain>
    </source>
</reference>